<dbReference type="Proteomes" id="UP001071230">
    <property type="component" value="Unassembled WGS sequence"/>
</dbReference>
<reference evidence="2" key="1">
    <citation type="submission" date="2014-11" db="EMBL/GenBank/DDBJ databases">
        <authorList>
            <person name="Hornung B.V."/>
        </authorList>
    </citation>
    <scope>NUCLEOTIDE SEQUENCE</scope>
    <source>
        <strain evidence="2">INE</strain>
    </source>
</reference>
<dbReference type="Proteomes" id="UP000836597">
    <property type="component" value="Chromosome"/>
</dbReference>
<proteinExistence type="predicted"/>
<evidence type="ECO:0000313" key="3">
    <source>
        <dbReference type="Proteomes" id="UP001071230"/>
    </source>
</evidence>
<keyword evidence="3" id="KW-1185">Reference proteome</keyword>
<dbReference type="RefSeq" id="WP_240984766.1">
    <property type="nucleotide sequence ID" value="NZ_CDGJ01000082.1"/>
</dbReference>
<organism evidence="1">
    <name type="scientific">Acididesulfobacillus acetoxydans</name>
    <dbReference type="NCBI Taxonomy" id="1561005"/>
    <lineage>
        <taxon>Bacteria</taxon>
        <taxon>Bacillati</taxon>
        <taxon>Bacillota</taxon>
        <taxon>Clostridia</taxon>
        <taxon>Eubacteriales</taxon>
        <taxon>Peptococcaceae</taxon>
        <taxon>Acididesulfobacillus</taxon>
    </lineage>
</organism>
<evidence type="ECO:0000313" key="2">
    <source>
        <dbReference type="EMBL" id="CEJ08513.1"/>
    </source>
</evidence>
<dbReference type="AlphaFoldDB" id="A0A8S0W313"/>
<dbReference type="EMBL" id="CDGJ01000082">
    <property type="protein sequence ID" value="CEJ08513.1"/>
    <property type="molecule type" value="Genomic_DNA"/>
</dbReference>
<dbReference type="KEGG" id="aacx:DEACI_1861"/>
<gene>
    <name evidence="1" type="ORF">DEACI_1861</name>
    <name evidence="2" type="ORF">DEACI_2990</name>
</gene>
<dbReference type="EMBL" id="LR746496">
    <property type="protein sequence ID" value="CAA7601208.1"/>
    <property type="molecule type" value="Genomic_DNA"/>
</dbReference>
<evidence type="ECO:0000313" key="1">
    <source>
        <dbReference type="EMBL" id="CAA7601208.1"/>
    </source>
</evidence>
<name>A0A8S0W313_9FIRM</name>
<accession>A0A8S0W313</accession>
<reference evidence="1" key="2">
    <citation type="submission" date="2020-01" db="EMBL/GenBank/DDBJ databases">
        <authorList>
            <person name="Hornung B."/>
        </authorList>
    </citation>
    <scope>NUCLEOTIDE SEQUENCE</scope>
    <source>
        <strain evidence="1">PacBioINE</strain>
    </source>
</reference>
<protein>
    <submittedName>
        <fullName evidence="1">Uncharacterized protein</fullName>
    </submittedName>
</protein>
<sequence length="223" mass="24730">MGRFREHGHPLGLIMVADNPLAHDLVAAKLLHLDPSQIGHLQAAILRGYTPVSLDDIEILGDYPLAEILNKTAGLSTGMIRVEEFPSPLSIRSGTPYCTGGCQGIFLDWLYMLNDRAPQKLGRLPAIPVIIGRTEEEITAPRMLVIGDCAAQSPHLHGKQLRIAGCPPTHRDLILQMALKTRAFAPFIRADMVWDSYAVYPWRKWLKRKNRKVGQGDEPEGQG</sequence>